<gene>
    <name evidence="1" type="ORF">SAMN02745857_02528</name>
</gene>
<dbReference type="Proteomes" id="UP000192761">
    <property type="component" value="Unassembled WGS sequence"/>
</dbReference>
<name>A0A1W1XRI0_9NEIS</name>
<dbReference type="EMBL" id="FWXD01000014">
    <property type="protein sequence ID" value="SMC26563.1"/>
    <property type="molecule type" value="Genomic_DNA"/>
</dbReference>
<sequence>MGMAACFVAVDPDSLHKLQQSPALLEGFLYPDDGDSEPPNYIDVDKAWHGIHFMLTGTDYGGAEPLSLAVLGGKEIGDDVGYGPARVLEPAQVQAVAAALATISEQDFRSRFAPQAMEAADIYPAIIWVRDGQEALDYVATYYVELASFYAAAAARGDGAILWLC</sequence>
<dbReference type="InterPro" id="IPR035944">
    <property type="entry name" value="YfbM-like_sf"/>
</dbReference>
<evidence type="ECO:0000313" key="1">
    <source>
        <dbReference type="EMBL" id="SMC26563.1"/>
    </source>
</evidence>
<dbReference type="InterPro" id="IPR015068">
    <property type="entry name" value="DUF1877"/>
</dbReference>
<dbReference type="SUPFAM" id="SSF111069">
    <property type="entry name" value="Hypothetical protein yfbM"/>
    <property type="match status" value="1"/>
</dbReference>
<protein>
    <recommendedName>
        <fullName evidence="3">DUF1877 domain-containing protein</fullName>
    </recommendedName>
</protein>
<reference evidence="1 2" key="1">
    <citation type="submission" date="2017-04" db="EMBL/GenBank/DDBJ databases">
        <authorList>
            <person name="Afonso C.L."/>
            <person name="Miller P.J."/>
            <person name="Scott M.A."/>
            <person name="Spackman E."/>
            <person name="Goraichik I."/>
            <person name="Dimitrov K.M."/>
            <person name="Suarez D.L."/>
            <person name="Swayne D.E."/>
        </authorList>
    </citation>
    <scope>NUCLEOTIDE SEQUENCE [LARGE SCALE GENOMIC DNA]</scope>
    <source>
        <strain evidence="1 2">DSM 23236</strain>
    </source>
</reference>
<dbReference type="Pfam" id="PF08974">
    <property type="entry name" value="DUF1877"/>
    <property type="match status" value="1"/>
</dbReference>
<proteinExistence type="predicted"/>
<keyword evidence="2" id="KW-1185">Reference proteome</keyword>
<organism evidence="1 2">
    <name type="scientific">Andreprevotia lacus DSM 23236</name>
    <dbReference type="NCBI Taxonomy" id="1121001"/>
    <lineage>
        <taxon>Bacteria</taxon>
        <taxon>Pseudomonadati</taxon>
        <taxon>Pseudomonadota</taxon>
        <taxon>Betaproteobacteria</taxon>
        <taxon>Neisseriales</taxon>
        <taxon>Chitinibacteraceae</taxon>
        <taxon>Andreprevotia</taxon>
    </lineage>
</organism>
<dbReference type="OrthoDB" id="5354816at2"/>
<evidence type="ECO:0008006" key="3">
    <source>
        <dbReference type="Google" id="ProtNLM"/>
    </source>
</evidence>
<evidence type="ECO:0000313" key="2">
    <source>
        <dbReference type="Proteomes" id="UP000192761"/>
    </source>
</evidence>
<dbReference type="Gene3D" id="3.40.1760.10">
    <property type="entry name" value="YfbM-like super family"/>
    <property type="match status" value="1"/>
</dbReference>
<dbReference type="STRING" id="1121001.SAMN02745857_02528"/>
<dbReference type="AlphaFoldDB" id="A0A1W1XRI0"/>
<dbReference type="RefSeq" id="WP_084091165.1">
    <property type="nucleotide sequence ID" value="NZ_FWXD01000014.1"/>
</dbReference>
<accession>A0A1W1XRI0</accession>